<dbReference type="EMBL" id="OZ023720">
    <property type="protein sequence ID" value="CAK9869268.1"/>
    <property type="molecule type" value="Genomic_DNA"/>
</dbReference>
<feature type="region of interest" description="Disordered" evidence="1">
    <location>
        <begin position="76"/>
        <end position="120"/>
    </location>
</feature>
<organism evidence="2 3">
    <name type="scientific">Sphagnum jensenii</name>
    <dbReference type="NCBI Taxonomy" id="128206"/>
    <lineage>
        <taxon>Eukaryota</taxon>
        <taxon>Viridiplantae</taxon>
        <taxon>Streptophyta</taxon>
        <taxon>Embryophyta</taxon>
        <taxon>Bryophyta</taxon>
        <taxon>Sphagnophytina</taxon>
        <taxon>Sphagnopsida</taxon>
        <taxon>Sphagnales</taxon>
        <taxon>Sphagnaceae</taxon>
        <taxon>Sphagnum</taxon>
    </lineage>
</organism>
<gene>
    <name evidence="2" type="ORF">CSSPJE1EN2_LOCUS12026</name>
</gene>
<reference evidence="2" key="1">
    <citation type="submission" date="2024-03" db="EMBL/GenBank/DDBJ databases">
        <authorList>
            <consortium name="ELIXIR-Norway"/>
            <consortium name="Elixir Norway"/>
        </authorList>
    </citation>
    <scope>NUCLEOTIDE SEQUENCE</scope>
</reference>
<evidence type="ECO:0000313" key="2">
    <source>
        <dbReference type="EMBL" id="CAK9869268.1"/>
    </source>
</evidence>
<evidence type="ECO:0000313" key="3">
    <source>
        <dbReference type="Proteomes" id="UP001497522"/>
    </source>
</evidence>
<accession>A0ABP1B2P5</accession>
<feature type="compositionally biased region" description="Polar residues" evidence="1">
    <location>
        <begin position="76"/>
        <end position="86"/>
    </location>
</feature>
<feature type="compositionally biased region" description="Polar residues" evidence="1">
    <location>
        <begin position="108"/>
        <end position="120"/>
    </location>
</feature>
<proteinExistence type="predicted"/>
<name>A0ABP1B2P5_9BRYO</name>
<evidence type="ECO:0000256" key="1">
    <source>
        <dbReference type="SAM" id="MobiDB-lite"/>
    </source>
</evidence>
<protein>
    <submittedName>
        <fullName evidence="2">Uncharacterized protein</fullName>
    </submittedName>
</protein>
<sequence length="120" mass="13137">MSGSVRARKELLVPPNMGDMDAAALTVATGECTFLLGKPKSSDGSCCCRDKLLHTILHKLPDPFPMAVKPYTFSKLHSQGRQQQELPSRRRSPAAPARGRRHVPSPRRSCNPQASWGKSS</sequence>
<keyword evidence="3" id="KW-1185">Reference proteome</keyword>
<dbReference type="Proteomes" id="UP001497522">
    <property type="component" value="Chromosome 19"/>
</dbReference>